<evidence type="ECO:0000256" key="1">
    <source>
        <dbReference type="SAM" id="Coils"/>
    </source>
</evidence>
<feature type="coiled-coil region" evidence="1">
    <location>
        <begin position="236"/>
        <end position="300"/>
    </location>
</feature>
<feature type="compositionally biased region" description="Acidic residues" evidence="2">
    <location>
        <begin position="315"/>
        <end position="327"/>
    </location>
</feature>
<protein>
    <submittedName>
        <fullName evidence="4">DUF2510 domain-containing protein</fullName>
    </submittedName>
</protein>
<dbReference type="InterPro" id="IPR011990">
    <property type="entry name" value="TPR-like_helical_dom_sf"/>
</dbReference>
<reference evidence="4" key="1">
    <citation type="submission" date="2022-09" db="EMBL/GenBank/DDBJ databases">
        <title>Novel species in genus Arthrobacter.</title>
        <authorList>
            <person name="Liu Y."/>
        </authorList>
    </citation>
    <scope>NUCLEOTIDE SEQUENCE</scope>
    <source>
        <strain evidence="4">Zg-Y815</strain>
    </source>
</reference>
<dbReference type="RefSeq" id="WP_260651189.1">
    <property type="nucleotide sequence ID" value="NZ_CP104275.1"/>
</dbReference>
<evidence type="ECO:0000313" key="5">
    <source>
        <dbReference type="Proteomes" id="UP001059859"/>
    </source>
</evidence>
<dbReference type="InterPro" id="IPR018929">
    <property type="entry name" value="DUF2510"/>
</dbReference>
<keyword evidence="1" id="KW-0175">Coiled coil</keyword>
<accession>A0ABY5YLP2</accession>
<feature type="domain" description="DUF2510" evidence="3">
    <location>
        <begin position="339"/>
        <end position="364"/>
    </location>
</feature>
<evidence type="ECO:0000256" key="2">
    <source>
        <dbReference type="SAM" id="MobiDB-lite"/>
    </source>
</evidence>
<dbReference type="SUPFAM" id="SSF48452">
    <property type="entry name" value="TPR-like"/>
    <property type="match status" value="1"/>
</dbReference>
<name>A0ABY5YLP2_9MICC</name>
<dbReference type="Pfam" id="PF10708">
    <property type="entry name" value="DUF2510"/>
    <property type="match status" value="1"/>
</dbReference>
<organism evidence="4 5">
    <name type="scientific">Arthrobacter zhaoxinii</name>
    <dbReference type="NCBI Taxonomy" id="2964616"/>
    <lineage>
        <taxon>Bacteria</taxon>
        <taxon>Bacillati</taxon>
        <taxon>Actinomycetota</taxon>
        <taxon>Actinomycetes</taxon>
        <taxon>Micrococcales</taxon>
        <taxon>Micrococcaceae</taxon>
        <taxon>Arthrobacter</taxon>
    </lineage>
</organism>
<evidence type="ECO:0000313" key="4">
    <source>
        <dbReference type="EMBL" id="UWX95705.1"/>
    </source>
</evidence>
<feature type="region of interest" description="Disordered" evidence="2">
    <location>
        <begin position="314"/>
        <end position="355"/>
    </location>
</feature>
<dbReference type="EMBL" id="CP104275">
    <property type="protein sequence ID" value="UWX95705.1"/>
    <property type="molecule type" value="Genomic_DNA"/>
</dbReference>
<proteinExistence type="predicted"/>
<gene>
    <name evidence="4" type="ORF">N2K95_08295</name>
</gene>
<sequence>MAPKEEKALYAYAISQQVPGLDPQVMQHPVYGHAAAALLGLQQFRAGNDEACAAQLRSVIHGPAPIETNPFVLKYLSGFIYDLEIAGGVIVSLPLTSAALTLVLAEALQSLQRDTEAIQYVEQLDPTYPALLSLTELYADRQDWEEILRLTDRVPVDSEVTALLAILRSQAHLELGQMVAAKECLKPLTASKKHSENIRFKALVHRSNISLAEKAYGRAVADLEKILAENSQVRGIREAIAEINQAKLDAESQKANAAAEKAAEAQRLRDQKAAEVARRREEKAADAQRLRAEKAAAKLAQNNAPLIQTGVISLSDDDADTPSEDQASDTANETISKSPGFYPDPEGVAPFRYWDGDSWTSRVRMTQ</sequence>
<keyword evidence="5" id="KW-1185">Reference proteome</keyword>
<evidence type="ECO:0000259" key="3">
    <source>
        <dbReference type="Pfam" id="PF10708"/>
    </source>
</evidence>
<feature type="compositionally biased region" description="Polar residues" evidence="2">
    <location>
        <begin position="328"/>
        <end position="337"/>
    </location>
</feature>
<dbReference type="Proteomes" id="UP001059859">
    <property type="component" value="Chromosome"/>
</dbReference>